<feature type="signal peptide" evidence="2">
    <location>
        <begin position="1"/>
        <end position="21"/>
    </location>
</feature>
<comment type="caution">
    <text evidence="3">The sequence shown here is derived from an EMBL/GenBank/DDBJ whole genome shotgun (WGS) entry which is preliminary data.</text>
</comment>
<evidence type="ECO:0000313" key="3">
    <source>
        <dbReference type="EMBL" id="KAG7164082.1"/>
    </source>
</evidence>
<evidence type="ECO:0000313" key="4">
    <source>
        <dbReference type="Proteomes" id="UP000747542"/>
    </source>
</evidence>
<keyword evidence="4" id="KW-1185">Reference proteome</keyword>
<name>A0A8J5JTW3_HOMAM</name>
<dbReference type="InterPro" id="IPR050328">
    <property type="entry name" value="Dev_Immune_Receptor"/>
</dbReference>
<organism evidence="3 4">
    <name type="scientific">Homarus americanus</name>
    <name type="common">American lobster</name>
    <dbReference type="NCBI Taxonomy" id="6706"/>
    <lineage>
        <taxon>Eukaryota</taxon>
        <taxon>Metazoa</taxon>
        <taxon>Ecdysozoa</taxon>
        <taxon>Arthropoda</taxon>
        <taxon>Crustacea</taxon>
        <taxon>Multicrustacea</taxon>
        <taxon>Malacostraca</taxon>
        <taxon>Eumalacostraca</taxon>
        <taxon>Eucarida</taxon>
        <taxon>Decapoda</taxon>
        <taxon>Pleocyemata</taxon>
        <taxon>Astacidea</taxon>
        <taxon>Nephropoidea</taxon>
        <taxon>Nephropidae</taxon>
        <taxon>Homarus</taxon>
    </lineage>
</organism>
<evidence type="ECO:0000256" key="1">
    <source>
        <dbReference type="ARBA" id="ARBA00022729"/>
    </source>
</evidence>
<dbReference type="PANTHER" id="PTHR24373:SF275">
    <property type="entry name" value="TIR DOMAIN-CONTAINING PROTEIN"/>
    <property type="match status" value="1"/>
</dbReference>
<sequence length="352" mass="39715">MLLKFVVVCVVVGVVTPALKSEWPCPDSADIVPCSCTDDSYLNLKLDCSGVQDTDQLVRAFSTPFPFPTFLEFMIDHSANPNKSNLTVLPPNLFKGLTFERIIIKGTQLFDIEENVFTESYKTLKYLNLADNMLQKFPFETLDGYTILSNLVLDNNHLPALPRIVSDSLEILSVSGNTDMELLPDVFTKTSVLSRINMARIGLTNIRPNLFFNLNEPVIINLADNKISYLDEFAINPPSNTLLQVILDGNTISNIRHDSIQGLAPNAYLSMSKNRITEITETVWRHIFDQIPNGSLDLSVNPLLCGCDVYWIFHCTEHTYRKTFTPTTTCYDNTQVLYLDCNFFEAECNVLQ</sequence>
<gene>
    <name evidence="3" type="primary">Lucb-L10</name>
    <name evidence="3" type="ORF">Hamer_G020529</name>
</gene>
<dbReference type="PANTHER" id="PTHR24373">
    <property type="entry name" value="SLIT RELATED LEUCINE-RICH REPEAT NEURONAL PROTEIN"/>
    <property type="match status" value="1"/>
</dbReference>
<keyword evidence="1 2" id="KW-0732">Signal</keyword>
<dbReference type="Proteomes" id="UP000747542">
    <property type="component" value="Unassembled WGS sequence"/>
</dbReference>
<evidence type="ECO:0000256" key="2">
    <source>
        <dbReference type="SAM" id="SignalP"/>
    </source>
</evidence>
<protein>
    <submittedName>
        <fullName evidence="3">Oplophorus-luciferin 2-monooxygenase non-catalytic subunit-like 10</fullName>
    </submittedName>
</protein>
<dbReference type="AlphaFoldDB" id="A0A8J5JTW3"/>
<feature type="chain" id="PRO_5035216314" evidence="2">
    <location>
        <begin position="22"/>
        <end position="352"/>
    </location>
</feature>
<dbReference type="EMBL" id="JAHLQT010025733">
    <property type="protein sequence ID" value="KAG7164082.1"/>
    <property type="molecule type" value="Genomic_DNA"/>
</dbReference>
<accession>A0A8J5JTW3</accession>
<proteinExistence type="predicted"/>
<dbReference type="OrthoDB" id="676979at2759"/>
<reference evidence="3" key="1">
    <citation type="journal article" date="2021" name="Sci. Adv.">
        <title>The American lobster genome reveals insights on longevity, neural, and immune adaptations.</title>
        <authorList>
            <person name="Polinski J.M."/>
            <person name="Zimin A.V."/>
            <person name="Clark K.F."/>
            <person name="Kohn A.B."/>
            <person name="Sadowski N."/>
            <person name="Timp W."/>
            <person name="Ptitsyn A."/>
            <person name="Khanna P."/>
            <person name="Romanova D.Y."/>
            <person name="Williams P."/>
            <person name="Greenwood S.J."/>
            <person name="Moroz L.L."/>
            <person name="Walt D.R."/>
            <person name="Bodnar A.G."/>
        </authorList>
    </citation>
    <scope>NUCLEOTIDE SEQUENCE</scope>
    <source>
        <strain evidence="3">GMGI-L3</strain>
    </source>
</reference>